<dbReference type="Proteomes" id="UP000319191">
    <property type="component" value="Unassembled WGS sequence"/>
</dbReference>
<dbReference type="Pfam" id="PF01610">
    <property type="entry name" value="DDE_Tnp_ISL3"/>
    <property type="match status" value="1"/>
</dbReference>
<dbReference type="InterPro" id="IPR002560">
    <property type="entry name" value="Transposase_DDE"/>
</dbReference>
<evidence type="ECO:0000313" key="2">
    <source>
        <dbReference type="EMBL" id="TRU91831.1"/>
    </source>
</evidence>
<evidence type="ECO:0000313" key="3">
    <source>
        <dbReference type="Proteomes" id="UP000319191"/>
    </source>
</evidence>
<accession>A0A552J856</accession>
<reference evidence="2 3" key="1">
    <citation type="submission" date="2019-01" db="EMBL/GenBank/DDBJ databases">
        <title>Coherence of Microcystis species and biogeography revealed through population genomics.</title>
        <authorList>
            <person name="Perez-Carrascal O.M."/>
            <person name="Terrat Y."/>
            <person name="Giani A."/>
            <person name="Fortin N."/>
            <person name="Tromas N."/>
            <person name="Shapiro B.J."/>
        </authorList>
    </citation>
    <scope>NUCLEOTIDE SEQUENCE [LARGE SCALE GENOMIC DNA]</scope>
    <source>
        <strain evidence="2">Mn_MB_F_20050700_S1D</strain>
    </source>
</reference>
<organism evidence="2 3">
    <name type="scientific">Microcystis novacekii Mn_MB_F_20050700_S1D</name>
    <dbReference type="NCBI Taxonomy" id="2486266"/>
    <lineage>
        <taxon>Bacteria</taxon>
        <taxon>Bacillati</taxon>
        <taxon>Cyanobacteriota</taxon>
        <taxon>Cyanophyceae</taxon>
        <taxon>Oscillatoriophycideae</taxon>
        <taxon>Chroococcales</taxon>
        <taxon>Microcystaceae</taxon>
        <taxon>Microcystis</taxon>
    </lineage>
</organism>
<dbReference type="AlphaFoldDB" id="A0A552J856"/>
<proteinExistence type="predicted"/>
<sequence length="38" mass="4415">MPLHSLINWFGEVTAYFEHRISNGCVEGLNNKLKVIKR</sequence>
<protein>
    <recommendedName>
        <fullName evidence="1">Transposase IS204/IS1001/IS1096/IS1165 DDE domain-containing protein</fullName>
    </recommendedName>
</protein>
<dbReference type="EMBL" id="SFAV01000044">
    <property type="protein sequence ID" value="TRU91831.1"/>
    <property type="molecule type" value="Genomic_DNA"/>
</dbReference>
<comment type="caution">
    <text evidence="2">The sequence shown here is derived from an EMBL/GenBank/DDBJ whole genome shotgun (WGS) entry which is preliminary data.</text>
</comment>
<feature type="domain" description="Transposase IS204/IS1001/IS1096/IS1165 DDE" evidence="1">
    <location>
        <begin position="5"/>
        <end position="38"/>
    </location>
</feature>
<evidence type="ECO:0000259" key="1">
    <source>
        <dbReference type="Pfam" id="PF01610"/>
    </source>
</evidence>
<gene>
    <name evidence="2" type="ORF">EWV54_03630</name>
</gene>
<name>A0A552J856_9CHRO</name>